<dbReference type="InterPro" id="IPR038713">
    <property type="entry name" value="Terminase_Gp1_N_sf"/>
</dbReference>
<dbReference type="InterPro" id="IPR052404">
    <property type="entry name" value="SPP1-like_terminase"/>
</dbReference>
<dbReference type="Gene3D" id="1.10.10.1400">
    <property type="entry name" value="Terminase, small subunit, N-terminal DNA-binding domain, HTH motif"/>
    <property type="match status" value="1"/>
</dbReference>
<dbReference type="PANTHER" id="PTHR41328">
    <property type="entry name" value="TERMINASE SMALL SUBUNIT-RELATED"/>
    <property type="match status" value="1"/>
</dbReference>
<dbReference type="GO" id="GO:0051276">
    <property type="term" value="P:chromosome organization"/>
    <property type="evidence" value="ECO:0007669"/>
    <property type="project" value="InterPro"/>
</dbReference>
<protein>
    <submittedName>
        <fullName evidence="3">Terminase small subunit</fullName>
    </submittedName>
</protein>
<dbReference type="Pfam" id="PF03592">
    <property type="entry name" value="Terminase_2"/>
    <property type="match status" value="1"/>
</dbReference>
<evidence type="ECO:0000313" key="4">
    <source>
        <dbReference type="Proteomes" id="UP000286063"/>
    </source>
</evidence>
<dbReference type="RefSeq" id="WP_117774521.1">
    <property type="nucleotide sequence ID" value="NZ_QSCR01000001.1"/>
</dbReference>
<dbReference type="PANTHER" id="PTHR41328:SF2">
    <property type="entry name" value="TERMINASE SMALL SUBUNIT"/>
    <property type="match status" value="1"/>
</dbReference>
<name>A0A413ITX7_9BACT</name>
<dbReference type="OrthoDB" id="1338457at2"/>
<organism evidence="3 4">
    <name type="scientific">Butyricimonas virosa</name>
    <dbReference type="NCBI Taxonomy" id="544645"/>
    <lineage>
        <taxon>Bacteria</taxon>
        <taxon>Pseudomonadati</taxon>
        <taxon>Bacteroidota</taxon>
        <taxon>Bacteroidia</taxon>
        <taxon>Bacteroidales</taxon>
        <taxon>Odoribacteraceae</taxon>
        <taxon>Butyricimonas</taxon>
    </lineage>
</organism>
<gene>
    <name evidence="3" type="ORF">DXA50_00545</name>
</gene>
<evidence type="ECO:0000256" key="1">
    <source>
        <dbReference type="ARBA" id="ARBA00022612"/>
    </source>
</evidence>
<reference evidence="3 4" key="1">
    <citation type="submission" date="2018-08" db="EMBL/GenBank/DDBJ databases">
        <title>A genome reference for cultivated species of the human gut microbiota.</title>
        <authorList>
            <person name="Zou Y."/>
            <person name="Xue W."/>
            <person name="Luo G."/>
        </authorList>
    </citation>
    <scope>NUCLEOTIDE SEQUENCE [LARGE SCALE GENOMIC DNA]</scope>
    <source>
        <strain evidence="3 4">OF02-7</strain>
    </source>
</reference>
<dbReference type="EMBL" id="QSCR01000001">
    <property type="protein sequence ID" value="RGY21378.1"/>
    <property type="molecule type" value="Genomic_DNA"/>
</dbReference>
<accession>A0A413ITX7</accession>
<proteinExistence type="predicted"/>
<evidence type="ECO:0000256" key="2">
    <source>
        <dbReference type="ARBA" id="ARBA00023219"/>
    </source>
</evidence>
<evidence type="ECO:0000313" key="3">
    <source>
        <dbReference type="EMBL" id="RGY21378.1"/>
    </source>
</evidence>
<keyword evidence="1" id="KW-1188">Viral release from host cell</keyword>
<keyword evidence="2" id="KW-0231">Viral genome packaging</keyword>
<dbReference type="Proteomes" id="UP000286063">
    <property type="component" value="Unassembled WGS sequence"/>
</dbReference>
<dbReference type="InterPro" id="IPR005335">
    <property type="entry name" value="Terminase_ssu"/>
</dbReference>
<dbReference type="AlphaFoldDB" id="A0A413ITX7"/>
<sequence>MLTVKQEAFCNYYIETGNASEAYRRAFCCQKMQEKTIWERASVLLAKDKVRTRVKELQEELKGKSDLSKERILHELKCIVNAKISDYVELKNGVLKFKDFDELTEEQIKAIESVKEGRAGIELKLHGKAWTIERICKMLGYDAPEKTETSISFARPLSREDRKRIDLELENNY</sequence>
<comment type="caution">
    <text evidence="3">The sequence shown here is derived from an EMBL/GenBank/DDBJ whole genome shotgun (WGS) entry which is preliminary data.</text>
</comment>